<proteinExistence type="predicted"/>
<dbReference type="RefSeq" id="WP_348389336.1">
    <property type="nucleotide sequence ID" value="NZ_CP134146.1"/>
</dbReference>
<feature type="region of interest" description="Disordered" evidence="1">
    <location>
        <begin position="31"/>
        <end position="54"/>
    </location>
</feature>
<evidence type="ECO:0000313" key="2">
    <source>
        <dbReference type="EMBL" id="WNC70195.1"/>
    </source>
</evidence>
<evidence type="ECO:0000313" key="3">
    <source>
        <dbReference type="Proteomes" id="UP001248581"/>
    </source>
</evidence>
<organism evidence="2 3">
    <name type="scientific">Thalassotalea nanhaiensis</name>
    <dbReference type="NCBI Taxonomy" id="3065648"/>
    <lineage>
        <taxon>Bacteria</taxon>
        <taxon>Pseudomonadati</taxon>
        <taxon>Pseudomonadota</taxon>
        <taxon>Gammaproteobacteria</taxon>
        <taxon>Alteromonadales</taxon>
        <taxon>Colwelliaceae</taxon>
        <taxon>Thalassotalea</taxon>
    </lineage>
</organism>
<accession>A0ABY9TNA6</accession>
<protein>
    <recommendedName>
        <fullName evidence="4">Lipoprotein</fullName>
    </recommendedName>
</protein>
<evidence type="ECO:0008006" key="4">
    <source>
        <dbReference type="Google" id="ProtNLM"/>
    </source>
</evidence>
<dbReference type="PROSITE" id="PS51257">
    <property type="entry name" value="PROKAR_LIPOPROTEIN"/>
    <property type="match status" value="1"/>
</dbReference>
<sequence>MLNMKSNFSKRILIISILAHGLIGCGEGSSKATAVNEVPPQSETQASIDHSPNPEKLATVAETANDLYVEEDFDFQSFRTVTIDIHVQSYAGDNIDNALLYVSSIPDDIMELDDSRLMTKSLIAVSKTDNNGQTLITLEVPQIVNNLLIEVNSLGVDNKHIVDISQQDYYVLYLN</sequence>
<keyword evidence="3" id="KW-1185">Reference proteome</keyword>
<gene>
    <name evidence="2" type="ORF">RI845_08650</name>
</gene>
<reference evidence="3" key="1">
    <citation type="submission" date="2023-09" db="EMBL/GenBank/DDBJ databases">
        <authorList>
            <person name="Li S."/>
            <person name="Li X."/>
            <person name="Zhang C."/>
            <person name="Zhao Z."/>
        </authorList>
    </citation>
    <scope>NUCLEOTIDE SEQUENCE [LARGE SCALE GENOMIC DNA]</scope>
    <source>
        <strain evidence="3">SQ345</strain>
    </source>
</reference>
<name>A0ABY9TNA6_9GAMM</name>
<evidence type="ECO:0000256" key="1">
    <source>
        <dbReference type="SAM" id="MobiDB-lite"/>
    </source>
</evidence>
<feature type="compositionally biased region" description="Polar residues" evidence="1">
    <location>
        <begin position="39"/>
        <end position="50"/>
    </location>
</feature>
<dbReference type="EMBL" id="CP134146">
    <property type="protein sequence ID" value="WNC70195.1"/>
    <property type="molecule type" value="Genomic_DNA"/>
</dbReference>
<dbReference type="Proteomes" id="UP001248581">
    <property type="component" value="Chromosome"/>
</dbReference>